<dbReference type="RefSeq" id="WP_376887223.1">
    <property type="nucleotide sequence ID" value="NZ_JBHUHR010000039.1"/>
</dbReference>
<dbReference type="Pfam" id="PF01841">
    <property type="entry name" value="Transglut_core"/>
    <property type="match status" value="1"/>
</dbReference>
<dbReference type="SUPFAM" id="SSF54001">
    <property type="entry name" value="Cysteine proteinases"/>
    <property type="match status" value="1"/>
</dbReference>
<sequence>MILQVDHVSKYSYDQKVILNPHDLLIIPLQRSYIKILGFGLEINPPPLGRNERINADGNPYYQIWFDGFTDKLFVHSNLKIEISPYNPYGFILQNGLNYPFDHFEYPSNLVQALQPFCQLDDDHAELLGHVNKAKDVSRDHISFLAQLVSDVHKNWKHIIREEEGLMSVKEMFNMHEGSCRDLSWLLMQMLRKIGMAARFVSGYAFNPELSVGHELHAWTEVFLPGAGWLGLDPSLGLLADQFYIPIACSHHPLNTLPIYGTYGGLAKSRLESKVTIKKVSKD</sequence>
<dbReference type="Proteomes" id="UP001597361">
    <property type="component" value="Unassembled WGS sequence"/>
</dbReference>
<evidence type="ECO:0000313" key="2">
    <source>
        <dbReference type="EMBL" id="MFD2036193.1"/>
    </source>
</evidence>
<dbReference type="SMART" id="SM00460">
    <property type="entry name" value="TGc"/>
    <property type="match status" value="1"/>
</dbReference>
<organism evidence="2 3">
    <name type="scientific">Belliella marina</name>
    <dbReference type="NCBI Taxonomy" id="1644146"/>
    <lineage>
        <taxon>Bacteria</taxon>
        <taxon>Pseudomonadati</taxon>
        <taxon>Bacteroidota</taxon>
        <taxon>Cytophagia</taxon>
        <taxon>Cytophagales</taxon>
        <taxon>Cyclobacteriaceae</taxon>
        <taxon>Belliella</taxon>
    </lineage>
</organism>
<dbReference type="PANTHER" id="PTHR33490:SF1">
    <property type="entry name" value="SLL1233 PROTEIN"/>
    <property type="match status" value="1"/>
</dbReference>
<dbReference type="InterPro" id="IPR038765">
    <property type="entry name" value="Papain-like_cys_pep_sf"/>
</dbReference>
<evidence type="ECO:0000313" key="3">
    <source>
        <dbReference type="Proteomes" id="UP001597361"/>
    </source>
</evidence>
<dbReference type="PANTHER" id="PTHR33490">
    <property type="entry name" value="BLR5614 PROTEIN-RELATED"/>
    <property type="match status" value="1"/>
</dbReference>
<comment type="caution">
    <text evidence="2">The sequence shown here is derived from an EMBL/GenBank/DDBJ whole genome shotgun (WGS) entry which is preliminary data.</text>
</comment>
<proteinExistence type="predicted"/>
<dbReference type="EMBL" id="JBHUHR010000039">
    <property type="protein sequence ID" value="MFD2036193.1"/>
    <property type="molecule type" value="Genomic_DNA"/>
</dbReference>
<dbReference type="Pfam" id="PF08379">
    <property type="entry name" value="Bact_transglu_N"/>
    <property type="match status" value="1"/>
</dbReference>
<dbReference type="Gene3D" id="3.10.620.30">
    <property type="match status" value="1"/>
</dbReference>
<protein>
    <submittedName>
        <fullName evidence="2">Transglutaminase domain-containing protein</fullName>
    </submittedName>
</protein>
<gene>
    <name evidence="2" type="ORF">ACFSKL_15425</name>
</gene>
<dbReference type="InterPro" id="IPR013589">
    <property type="entry name" value="Bac_transglu_N"/>
</dbReference>
<evidence type="ECO:0000259" key="1">
    <source>
        <dbReference type="SMART" id="SM00460"/>
    </source>
</evidence>
<keyword evidence="3" id="KW-1185">Reference proteome</keyword>
<reference evidence="3" key="1">
    <citation type="journal article" date="2019" name="Int. J. Syst. Evol. Microbiol.">
        <title>The Global Catalogue of Microorganisms (GCM) 10K type strain sequencing project: providing services to taxonomists for standard genome sequencing and annotation.</title>
        <authorList>
            <consortium name="The Broad Institute Genomics Platform"/>
            <consortium name="The Broad Institute Genome Sequencing Center for Infectious Disease"/>
            <person name="Wu L."/>
            <person name="Ma J."/>
        </authorList>
    </citation>
    <scope>NUCLEOTIDE SEQUENCE [LARGE SCALE GENOMIC DNA]</scope>
    <source>
        <strain evidence="3">CGMCC 1.15180</strain>
    </source>
</reference>
<accession>A0ABW4VSB9</accession>
<feature type="domain" description="Transglutaminase-like" evidence="1">
    <location>
        <begin position="172"/>
        <end position="236"/>
    </location>
</feature>
<name>A0ABW4VSB9_9BACT</name>
<dbReference type="InterPro" id="IPR002931">
    <property type="entry name" value="Transglutaminase-like"/>
</dbReference>